<evidence type="ECO:0000313" key="2">
    <source>
        <dbReference type="Proteomes" id="UP000283634"/>
    </source>
</evidence>
<name>A0A422NAE6_TRYRA</name>
<proteinExistence type="predicted"/>
<dbReference type="Proteomes" id="UP000283634">
    <property type="component" value="Unassembled WGS sequence"/>
</dbReference>
<organism evidence="1 2">
    <name type="scientific">Trypanosoma rangeli</name>
    <dbReference type="NCBI Taxonomy" id="5698"/>
    <lineage>
        <taxon>Eukaryota</taxon>
        <taxon>Discoba</taxon>
        <taxon>Euglenozoa</taxon>
        <taxon>Kinetoplastea</taxon>
        <taxon>Metakinetoplastina</taxon>
        <taxon>Trypanosomatida</taxon>
        <taxon>Trypanosomatidae</taxon>
        <taxon>Trypanosoma</taxon>
        <taxon>Herpetosoma</taxon>
    </lineage>
</organism>
<gene>
    <name evidence="1" type="ORF">TraAM80_06411</name>
</gene>
<comment type="caution">
    <text evidence="1">The sequence shown here is derived from an EMBL/GenBank/DDBJ whole genome shotgun (WGS) entry which is preliminary data.</text>
</comment>
<dbReference type="OrthoDB" id="10435484at2759"/>
<dbReference type="AlphaFoldDB" id="A0A422NAE6"/>
<sequence>MGTDNMEAAVQLELCILRAVTPKDYQCVVEHNCGMDGNSVCLLQTIMQHNAMVQLGQTILACDIFSADLTVVDLAPATAGVLCDATTIIVLPPTRGDAFGLNDTTRITECSYKDDDGNVDANDDDDDLCVAVLDDSLTGSTAESSEGFFLRTLMMDGAVVCVGDEEYTTAFSIHMRRQGKETAEAVPHTARRA</sequence>
<protein>
    <submittedName>
        <fullName evidence="1">Peroxisome assembly protein</fullName>
    </submittedName>
</protein>
<reference evidence="1 2" key="1">
    <citation type="journal article" date="2018" name="BMC Genomics">
        <title>Genomic comparison of Trypanosoma conorhini and Trypanosoma rangeli to Trypanosoma cruzi strains of high and low virulence.</title>
        <authorList>
            <person name="Bradwell K.R."/>
            <person name="Koparde V.N."/>
            <person name="Matveyev A.V."/>
            <person name="Serrano M.G."/>
            <person name="Alves J.M."/>
            <person name="Parikh H."/>
            <person name="Huang B."/>
            <person name="Lee V."/>
            <person name="Espinosa-Alvarez O."/>
            <person name="Ortiz P.A."/>
            <person name="Costa-Martins A.G."/>
            <person name="Teixeira M.M."/>
            <person name="Buck G.A."/>
        </authorList>
    </citation>
    <scope>NUCLEOTIDE SEQUENCE [LARGE SCALE GENOMIC DNA]</scope>
    <source>
        <strain evidence="1 2">AM80</strain>
    </source>
</reference>
<dbReference type="VEuPathDB" id="TriTrypDB:TRSC58_01371"/>
<evidence type="ECO:0000313" key="1">
    <source>
        <dbReference type="EMBL" id="RNF02435.1"/>
    </source>
</evidence>
<keyword evidence="2" id="KW-1185">Reference proteome</keyword>
<dbReference type="GeneID" id="40330344"/>
<dbReference type="RefSeq" id="XP_029236913.1">
    <property type="nucleotide sequence ID" value="XM_029383257.1"/>
</dbReference>
<accession>A0A422NAE6</accession>
<dbReference type="EMBL" id="MKGL01000232">
    <property type="protein sequence ID" value="RNF02435.1"/>
    <property type="molecule type" value="Genomic_DNA"/>
</dbReference>